<keyword evidence="4" id="KW-0285">Flavoprotein</keyword>
<feature type="region of interest" description="Disordered" evidence="13">
    <location>
        <begin position="1"/>
        <end position="116"/>
    </location>
</feature>
<dbReference type="CDD" id="cd02801">
    <property type="entry name" value="DUS_like_FMN"/>
    <property type="match status" value="1"/>
</dbReference>
<evidence type="ECO:0000256" key="12">
    <source>
        <dbReference type="ARBA" id="ARBA00049513"/>
    </source>
</evidence>
<dbReference type="OrthoDB" id="259935at2759"/>
<evidence type="ECO:0000256" key="5">
    <source>
        <dbReference type="ARBA" id="ARBA00022643"/>
    </source>
</evidence>
<evidence type="ECO:0000256" key="13">
    <source>
        <dbReference type="SAM" id="MobiDB-lite"/>
    </source>
</evidence>
<feature type="compositionally biased region" description="Basic and acidic residues" evidence="13">
    <location>
        <begin position="235"/>
        <end position="245"/>
    </location>
</feature>
<evidence type="ECO:0000256" key="6">
    <source>
        <dbReference type="ARBA" id="ARBA00022694"/>
    </source>
</evidence>
<evidence type="ECO:0000256" key="7">
    <source>
        <dbReference type="ARBA" id="ARBA00022857"/>
    </source>
</evidence>
<evidence type="ECO:0000256" key="4">
    <source>
        <dbReference type="ARBA" id="ARBA00022630"/>
    </source>
</evidence>
<feature type="compositionally biased region" description="Low complexity" evidence="13">
    <location>
        <begin position="225"/>
        <end position="234"/>
    </location>
</feature>
<dbReference type="eggNOG" id="KOG2333">
    <property type="taxonomic scope" value="Eukaryota"/>
</dbReference>
<feature type="compositionally biased region" description="Low complexity" evidence="13">
    <location>
        <begin position="23"/>
        <end position="38"/>
    </location>
</feature>
<evidence type="ECO:0000313" key="16">
    <source>
        <dbReference type="Proteomes" id="UP000266841"/>
    </source>
</evidence>
<dbReference type="PROSITE" id="PS01136">
    <property type="entry name" value="UPF0034"/>
    <property type="match status" value="1"/>
</dbReference>
<dbReference type="Gene3D" id="3.20.20.70">
    <property type="entry name" value="Aldolase class I"/>
    <property type="match status" value="1"/>
</dbReference>
<dbReference type="Proteomes" id="UP000266841">
    <property type="component" value="Unassembled WGS sequence"/>
</dbReference>
<dbReference type="Pfam" id="PF01207">
    <property type="entry name" value="Dus"/>
    <property type="match status" value="1"/>
</dbReference>
<dbReference type="PANTHER" id="PTHR45846:SF1">
    <property type="entry name" value="TRNA-DIHYDROURIDINE(47) SYNTHASE [NAD(P)(+)]-LIKE"/>
    <property type="match status" value="1"/>
</dbReference>
<dbReference type="GO" id="GO:0003723">
    <property type="term" value="F:RNA binding"/>
    <property type="evidence" value="ECO:0007669"/>
    <property type="project" value="TreeGrafter"/>
</dbReference>
<evidence type="ECO:0000256" key="10">
    <source>
        <dbReference type="ARBA" id="ARBA00048342"/>
    </source>
</evidence>
<dbReference type="SUPFAM" id="SSF51395">
    <property type="entry name" value="FMN-linked oxidoreductases"/>
    <property type="match status" value="1"/>
</dbReference>
<keyword evidence="16" id="KW-1185">Reference proteome</keyword>
<feature type="compositionally biased region" description="Basic and acidic residues" evidence="13">
    <location>
        <begin position="53"/>
        <end position="70"/>
    </location>
</feature>
<evidence type="ECO:0000256" key="1">
    <source>
        <dbReference type="ARBA" id="ARBA00001917"/>
    </source>
</evidence>
<evidence type="ECO:0000256" key="11">
    <source>
        <dbReference type="ARBA" id="ARBA00049447"/>
    </source>
</evidence>
<gene>
    <name evidence="15" type="ORF">THAOC_15928</name>
</gene>
<name>K0SB97_THAOC</name>
<reference evidence="15 16" key="1">
    <citation type="journal article" date="2012" name="Genome Biol.">
        <title>Genome and low-iron response of an oceanic diatom adapted to chronic iron limitation.</title>
        <authorList>
            <person name="Lommer M."/>
            <person name="Specht M."/>
            <person name="Roy A.S."/>
            <person name="Kraemer L."/>
            <person name="Andreson R."/>
            <person name="Gutowska M.A."/>
            <person name="Wolf J."/>
            <person name="Bergner S.V."/>
            <person name="Schilhabel M.B."/>
            <person name="Klostermeier U.C."/>
            <person name="Beiko R.G."/>
            <person name="Rosenstiel P."/>
            <person name="Hippler M."/>
            <person name="Laroche J."/>
        </authorList>
    </citation>
    <scope>NUCLEOTIDE SEQUENCE [LARGE SCALE GENOMIC DNA]</scope>
    <source>
        <strain evidence="15 16">CCMP1005</strain>
    </source>
</reference>
<comment type="catalytic activity">
    <reaction evidence="10">
        <text>a 5,6-dihydrouridine in mRNA + NAD(+) = a uridine in mRNA + NADH + H(+)</text>
        <dbReference type="Rhea" id="RHEA:69851"/>
        <dbReference type="Rhea" id="RHEA-COMP:14658"/>
        <dbReference type="Rhea" id="RHEA-COMP:17789"/>
        <dbReference type="ChEBI" id="CHEBI:15378"/>
        <dbReference type="ChEBI" id="CHEBI:57540"/>
        <dbReference type="ChEBI" id="CHEBI:57945"/>
        <dbReference type="ChEBI" id="CHEBI:65315"/>
        <dbReference type="ChEBI" id="CHEBI:74443"/>
    </reaction>
    <physiologicalReaction direction="right-to-left" evidence="10">
        <dbReference type="Rhea" id="RHEA:69853"/>
    </physiologicalReaction>
</comment>
<evidence type="ECO:0000259" key="14">
    <source>
        <dbReference type="Pfam" id="PF01207"/>
    </source>
</evidence>
<comment type="catalytic activity">
    <reaction evidence="12">
        <text>5,6-dihydrouridine(47) in tRNA + NADP(+) = uridine(47) in tRNA + NADPH + H(+)</text>
        <dbReference type="Rhea" id="RHEA:53360"/>
        <dbReference type="Rhea" id="RHEA-COMP:13539"/>
        <dbReference type="Rhea" id="RHEA-COMP:13540"/>
        <dbReference type="ChEBI" id="CHEBI:15378"/>
        <dbReference type="ChEBI" id="CHEBI:57783"/>
        <dbReference type="ChEBI" id="CHEBI:58349"/>
        <dbReference type="ChEBI" id="CHEBI:65315"/>
        <dbReference type="ChEBI" id="CHEBI:74443"/>
        <dbReference type="EC" id="1.3.1.89"/>
    </reaction>
    <physiologicalReaction direction="right-to-left" evidence="12">
        <dbReference type="Rhea" id="RHEA:53362"/>
    </physiologicalReaction>
</comment>
<comment type="similarity">
    <text evidence="2">Belongs to the Dus family. Dus3 subfamily.</text>
</comment>
<comment type="catalytic activity">
    <reaction evidence="9">
        <text>5,6-dihydrouridine(47) in tRNA + NAD(+) = uridine(47) in tRNA + NADH + H(+)</text>
        <dbReference type="Rhea" id="RHEA:53364"/>
        <dbReference type="Rhea" id="RHEA-COMP:13539"/>
        <dbReference type="Rhea" id="RHEA-COMP:13540"/>
        <dbReference type="ChEBI" id="CHEBI:15378"/>
        <dbReference type="ChEBI" id="CHEBI:57540"/>
        <dbReference type="ChEBI" id="CHEBI:57945"/>
        <dbReference type="ChEBI" id="CHEBI:65315"/>
        <dbReference type="ChEBI" id="CHEBI:74443"/>
        <dbReference type="EC" id="1.3.1.89"/>
    </reaction>
    <physiologicalReaction direction="right-to-left" evidence="9">
        <dbReference type="Rhea" id="RHEA:53366"/>
    </physiologicalReaction>
</comment>
<accession>K0SB97</accession>
<protein>
    <recommendedName>
        <fullName evidence="3">tRNA-dihydrouridine(47) synthase [NAD(P)(+)]</fullName>
        <ecNumber evidence="3">1.3.1.89</ecNumber>
    </recommendedName>
</protein>
<keyword evidence="5" id="KW-0288">FMN</keyword>
<feature type="region of interest" description="Disordered" evidence="13">
    <location>
        <begin position="225"/>
        <end position="245"/>
    </location>
</feature>
<keyword evidence="8" id="KW-0560">Oxidoreductase</keyword>
<dbReference type="EMBL" id="AGNL01018265">
    <property type="protein sequence ID" value="EJK63418.1"/>
    <property type="molecule type" value="Genomic_DNA"/>
</dbReference>
<comment type="cofactor">
    <cofactor evidence="1">
        <name>FMN</name>
        <dbReference type="ChEBI" id="CHEBI:58210"/>
    </cofactor>
</comment>
<feature type="domain" description="DUS-like FMN-binding" evidence="14">
    <location>
        <begin position="325"/>
        <end position="509"/>
    </location>
</feature>
<dbReference type="InterPro" id="IPR035587">
    <property type="entry name" value="DUS-like_FMN-bd"/>
</dbReference>
<dbReference type="AlphaFoldDB" id="K0SB97"/>
<dbReference type="EC" id="1.3.1.89" evidence="3"/>
<evidence type="ECO:0000256" key="3">
    <source>
        <dbReference type="ARBA" id="ARBA00012376"/>
    </source>
</evidence>
<keyword evidence="6" id="KW-0819">tRNA processing</keyword>
<dbReference type="GO" id="GO:0050660">
    <property type="term" value="F:flavin adenine dinucleotide binding"/>
    <property type="evidence" value="ECO:0007669"/>
    <property type="project" value="InterPro"/>
</dbReference>
<evidence type="ECO:0000256" key="9">
    <source>
        <dbReference type="ARBA" id="ARBA00048266"/>
    </source>
</evidence>
<dbReference type="InterPro" id="IPR018517">
    <property type="entry name" value="tRNA_hU_synthase_CS"/>
</dbReference>
<evidence type="ECO:0000313" key="15">
    <source>
        <dbReference type="EMBL" id="EJK63418.1"/>
    </source>
</evidence>
<evidence type="ECO:0000256" key="8">
    <source>
        <dbReference type="ARBA" id="ARBA00023002"/>
    </source>
</evidence>
<dbReference type="PANTHER" id="PTHR45846">
    <property type="entry name" value="TRNA-DIHYDROURIDINE(47) SYNTHASE [NAD(P)(+)]-LIKE"/>
    <property type="match status" value="1"/>
</dbReference>
<comment type="caution">
    <text evidence="15">The sequence shown here is derived from an EMBL/GenBank/DDBJ whole genome shotgun (WGS) entry which is preliminary data.</text>
</comment>
<sequence length="523" mass="57685">MTGGKTPASESSSGAEKERRSSAETSTGTGGPSAPTTADDPNVAPQQPNVDSRSNHDISIKKQYVHDKRPACLTQVFDQPARTRDDAQPTDSRDDNNGKNGKKRRGQNKKRPRDSKISNEEKLCLAVVKGLACPFSSSSKGCRYNHDLKAYLSTRPADLCDGPDGVTWLKGECPFWKTRGYCDFGVMCRLGQCHINMSTGQNLCRTTDASGVEVIGLPSNLIDSASGSMSTTGTAEKKPAASGDKLEPSWTFAHQSEVLNTISRDTITLLRKDQYPFVCKRHFEVKKEKEAQKNGLVIPKIEDTSKPTLPLKERKLIDFSNKVYIAPLTTVGNLPYRRIMKNFGADITCGEMALADQLLQGRQSEWALLKRHASEDVFGVQIASGHPDQYTRICEVLANEESLDVDFVDMNLGCPLDLVCDKGAGAKLMLRDSKLKGSVKGMLNVLNCPVTIKMRTGWSSEHPIAHELQRRVQGWQLDGIGAFMLHGRSRLQRYSRNADWDYIVQVAKSQKPDLPQIPGVCEL</sequence>
<keyword evidence="7" id="KW-0521">NADP</keyword>
<evidence type="ECO:0000256" key="2">
    <source>
        <dbReference type="ARBA" id="ARBA00005451"/>
    </source>
</evidence>
<feature type="compositionally biased region" description="Basic and acidic residues" evidence="13">
    <location>
        <begin position="81"/>
        <end position="97"/>
    </location>
</feature>
<organism evidence="15 16">
    <name type="scientific">Thalassiosira oceanica</name>
    <name type="common">Marine diatom</name>
    <dbReference type="NCBI Taxonomy" id="159749"/>
    <lineage>
        <taxon>Eukaryota</taxon>
        <taxon>Sar</taxon>
        <taxon>Stramenopiles</taxon>
        <taxon>Ochrophyta</taxon>
        <taxon>Bacillariophyta</taxon>
        <taxon>Coscinodiscophyceae</taxon>
        <taxon>Thalassiosirophycidae</taxon>
        <taxon>Thalassiosirales</taxon>
        <taxon>Thalassiosiraceae</taxon>
        <taxon>Thalassiosira</taxon>
    </lineage>
</organism>
<feature type="compositionally biased region" description="Basic residues" evidence="13">
    <location>
        <begin position="100"/>
        <end position="113"/>
    </location>
</feature>
<dbReference type="InterPro" id="IPR013785">
    <property type="entry name" value="Aldolase_TIM"/>
</dbReference>
<dbReference type="GO" id="GO:0102265">
    <property type="term" value="F:tRNA-dihydrouridine47 synthase activity"/>
    <property type="evidence" value="ECO:0007669"/>
    <property type="project" value="UniProtKB-EC"/>
</dbReference>
<comment type="catalytic activity">
    <reaction evidence="11">
        <text>a 5,6-dihydrouridine in mRNA + NADP(+) = a uridine in mRNA + NADPH + H(+)</text>
        <dbReference type="Rhea" id="RHEA:69855"/>
        <dbReference type="Rhea" id="RHEA-COMP:14658"/>
        <dbReference type="Rhea" id="RHEA-COMP:17789"/>
        <dbReference type="ChEBI" id="CHEBI:15378"/>
        <dbReference type="ChEBI" id="CHEBI:57783"/>
        <dbReference type="ChEBI" id="CHEBI:58349"/>
        <dbReference type="ChEBI" id="CHEBI:65315"/>
        <dbReference type="ChEBI" id="CHEBI:74443"/>
    </reaction>
    <physiologicalReaction direction="right-to-left" evidence="11">
        <dbReference type="Rhea" id="RHEA:69857"/>
    </physiologicalReaction>
</comment>
<proteinExistence type="inferred from homology"/>